<evidence type="ECO:0000256" key="8">
    <source>
        <dbReference type="ARBA" id="ARBA00023143"/>
    </source>
</evidence>
<dbReference type="PRINTS" id="PR01009">
    <property type="entry name" value="FLGMRINGFLIF"/>
</dbReference>
<dbReference type="STRING" id="670482.SAMN04488542_101431"/>
<keyword evidence="14" id="KW-0282">Flagellum</keyword>
<comment type="similarity">
    <text evidence="3 9">Belongs to the FliF family.</text>
</comment>
<evidence type="ECO:0000256" key="9">
    <source>
        <dbReference type="PIRNR" id="PIRNR004862"/>
    </source>
</evidence>
<dbReference type="NCBIfam" id="TIGR00206">
    <property type="entry name" value="fliF"/>
    <property type="match status" value="1"/>
</dbReference>
<evidence type="ECO:0000313" key="15">
    <source>
        <dbReference type="Proteomes" id="UP000198972"/>
    </source>
</evidence>
<dbReference type="RefSeq" id="WP_091226322.1">
    <property type="nucleotide sequence ID" value="NZ_FNBG01000001.1"/>
</dbReference>
<feature type="region of interest" description="Disordered" evidence="10">
    <location>
        <begin position="312"/>
        <end position="347"/>
    </location>
</feature>
<dbReference type="InterPro" id="IPR006182">
    <property type="entry name" value="FliF_N_dom"/>
</dbReference>
<dbReference type="GO" id="GO:0005886">
    <property type="term" value="C:plasma membrane"/>
    <property type="evidence" value="ECO:0007669"/>
    <property type="project" value="UniProtKB-SubCell"/>
</dbReference>
<keyword evidence="14" id="KW-0969">Cilium</keyword>
<sequence length="526" mass="57127">MNERIAQYRQRGSEYWNRFSKKQKTLLLSTIGIVLVAIILLTIQFSKTEYEVAFTNLDSTDAAGIINYLESGGTPYKLGADGKSISVPSKDTARVKVDVGSQGIVQNGSIGWDSFNESSSLIGMTDNEFNVKYKSALNGEIEQLLKKMQGISDAKVLINLPPENVFASINEQEKASASVVVTFKSGYRPSQDAIDGYFNLVKTSVPNLPIENISLSSSDDTVLLPSGQGGQTGSLTTAVQENMALQKKFESDVRQSVKQFLSKLMGPDKIEVLVASKLNFDQISQKDSLVTPVDTENMKGIEISAQKIQKSYTGQGTDSGVAGTGSTDVANYPADSPGTTSSSEESSSTINYEVNRITKDIVASPYVIKDLTINVAVEPPAGQESLDQTTETAIENILKNIVGSYLADSGTTYTDDDLQRKVSVFSQSFHNSEEQSTGLSLSNPWVWGVGAAALLAIAGIVFLLIRRKRADGAEEEEIPLPLTPEFPSINLDSVPSENQVRKQLETLAKKKPDEFVNLLRTWLADE</sequence>
<dbReference type="InterPro" id="IPR045851">
    <property type="entry name" value="AMP-bd_C_sf"/>
</dbReference>
<evidence type="ECO:0000256" key="4">
    <source>
        <dbReference type="ARBA" id="ARBA00022475"/>
    </source>
</evidence>
<comment type="function">
    <text evidence="9">The M ring may be actively involved in energy transduction.</text>
</comment>
<feature type="transmembrane region" description="Helical" evidence="11">
    <location>
        <begin position="445"/>
        <end position="465"/>
    </location>
</feature>
<evidence type="ECO:0000256" key="10">
    <source>
        <dbReference type="SAM" id="MobiDB-lite"/>
    </source>
</evidence>
<dbReference type="PANTHER" id="PTHR30046:SF0">
    <property type="entry name" value="FLAGELLAR M-RING PROTEIN"/>
    <property type="match status" value="1"/>
</dbReference>
<evidence type="ECO:0000259" key="13">
    <source>
        <dbReference type="Pfam" id="PF08345"/>
    </source>
</evidence>
<evidence type="ECO:0000256" key="6">
    <source>
        <dbReference type="ARBA" id="ARBA00022989"/>
    </source>
</evidence>
<evidence type="ECO:0000256" key="1">
    <source>
        <dbReference type="ARBA" id="ARBA00004117"/>
    </source>
</evidence>
<evidence type="ECO:0000256" key="11">
    <source>
        <dbReference type="SAM" id="Phobius"/>
    </source>
</evidence>
<keyword evidence="8 9" id="KW-0975">Bacterial flagellum</keyword>
<dbReference type="InterPro" id="IPR013556">
    <property type="entry name" value="Flag_M-ring_C"/>
</dbReference>
<keyword evidence="4" id="KW-1003">Cell membrane</keyword>
<keyword evidence="15" id="KW-1185">Reference proteome</keyword>
<dbReference type="EMBL" id="FNBG01000001">
    <property type="protein sequence ID" value="SDE69878.1"/>
    <property type="molecule type" value="Genomic_DNA"/>
</dbReference>
<evidence type="ECO:0000256" key="2">
    <source>
        <dbReference type="ARBA" id="ARBA00004651"/>
    </source>
</evidence>
<dbReference type="AlphaFoldDB" id="A0A1G7F1U3"/>
<dbReference type="GO" id="GO:0003774">
    <property type="term" value="F:cytoskeletal motor activity"/>
    <property type="evidence" value="ECO:0007669"/>
    <property type="project" value="InterPro"/>
</dbReference>
<accession>A0A1G7F1U3</accession>
<feature type="domain" description="Flagellar M-ring C-terminal" evidence="13">
    <location>
        <begin position="261"/>
        <end position="403"/>
    </location>
</feature>
<dbReference type="Pfam" id="PF08345">
    <property type="entry name" value="YscJ_FliF_C"/>
    <property type="match status" value="1"/>
</dbReference>
<dbReference type="Gene3D" id="3.30.300.30">
    <property type="match status" value="1"/>
</dbReference>
<dbReference type="GO" id="GO:0071973">
    <property type="term" value="P:bacterial-type flagellum-dependent cell motility"/>
    <property type="evidence" value="ECO:0007669"/>
    <property type="project" value="InterPro"/>
</dbReference>
<evidence type="ECO:0000256" key="7">
    <source>
        <dbReference type="ARBA" id="ARBA00023136"/>
    </source>
</evidence>
<organism evidence="14 15">
    <name type="scientific">Fontibacillus panacisegetis</name>
    <dbReference type="NCBI Taxonomy" id="670482"/>
    <lineage>
        <taxon>Bacteria</taxon>
        <taxon>Bacillati</taxon>
        <taxon>Bacillota</taxon>
        <taxon>Bacilli</taxon>
        <taxon>Bacillales</taxon>
        <taxon>Paenibacillaceae</taxon>
        <taxon>Fontibacillus</taxon>
    </lineage>
</organism>
<gene>
    <name evidence="14" type="ORF">SAMN04488542_101431</name>
</gene>
<dbReference type="PIRSF" id="PIRSF004862">
    <property type="entry name" value="FliF"/>
    <property type="match status" value="1"/>
</dbReference>
<keyword evidence="6 11" id="KW-1133">Transmembrane helix</keyword>
<proteinExistence type="inferred from homology"/>
<dbReference type="Proteomes" id="UP000198972">
    <property type="component" value="Unassembled WGS sequence"/>
</dbReference>
<reference evidence="14 15" key="1">
    <citation type="submission" date="2016-10" db="EMBL/GenBank/DDBJ databases">
        <authorList>
            <person name="de Groot N.N."/>
        </authorList>
    </citation>
    <scope>NUCLEOTIDE SEQUENCE [LARGE SCALE GENOMIC DNA]</scope>
    <source>
        <strain evidence="14 15">DSM 28129</strain>
    </source>
</reference>
<dbReference type="GO" id="GO:0009431">
    <property type="term" value="C:bacterial-type flagellum basal body, MS ring"/>
    <property type="evidence" value="ECO:0007669"/>
    <property type="project" value="InterPro"/>
</dbReference>
<evidence type="ECO:0000256" key="3">
    <source>
        <dbReference type="ARBA" id="ARBA00007971"/>
    </source>
</evidence>
<comment type="subcellular location">
    <subcellularLocation>
        <location evidence="1 9">Bacterial flagellum basal body</location>
    </subcellularLocation>
    <subcellularLocation>
        <location evidence="2">Cell membrane</location>
        <topology evidence="2">Multi-pass membrane protein</topology>
    </subcellularLocation>
</comment>
<name>A0A1G7F1U3_9BACL</name>
<dbReference type="PANTHER" id="PTHR30046">
    <property type="entry name" value="FLAGELLAR M-RING PROTEIN"/>
    <property type="match status" value="1"/>
</dbReference>
<evidence type="ECO:0000256" key="5">
    <source>
        <dbReference type="ARBA" id="ARBA00022692"/>
    </source>
</evidence>
<dbReference type="InterPro" id="IPR043427">
    <property type="entry name" value="YscJ/FliF"/>
</dbReference>
<dbReference type="Pfam" id="PF01514">
    <property type="entry name" value="YscJ_FliF"/>
    <property type="match status" value="1"/>
</dbReference>
<feature type="transmembrane region" description="Helical" evidence="11">
    <location>
        <begin position="26"/>
        <end position="45"/>
    </location>
</feature>
<keyword evidence="7 11" id="KW-0472">Membrane</keyword>
<evidence type="ECO:0000313" key="14">
    <source>
        <dbReference type="EMBL" id="SDE69878.1"/>
    </source>
</evidence>
<feature type="domain" description="Flagellar M-ring N-terminal" evidence="12">
    <location>
        <begin position="46"/>
        <end position="223"/>
    </location>
</feature>
<dbReference type="OrthoDB" id="9807026at2"/>
<dbReference type="InterPro" id="IPR000067">
    <property type="entry name" value="FlgMring_FliF"/>
</dbReference>
<protein>
    <recommendedName>
        <fullName evidence="9">Flagellar M-ring protein</fullName>
    </recommendedName>
</protein>
<evidence type="ECO:0000259" key="12">
    <source>
        <dbReference type="Pfam" id="PF01514"/>
    </source>
</evidence>
<keyword evidence="5 11" id="KW-0812">Transmembrane</keyword>
<feature type="compositionally biased region" description="Polar residues" evidence="10">
    <location>
        <begin position="312"/>
        <end position="329"/>
    </location>
</feature>
<keyword evidence="14" id="KW-0966">Cell projection</keyword>